<proteinExistence type="predicted"/>
<dbReference type="AlphaFoldDB" id="A0AAF3J6R1"/>
<feature type="region of interest" description="Disordered" evidence="1">
    <location>
        <begin position="1"/>
        <end position="21"/>
    </location>
</feature>
<dbReference type="Proteomes" id="UP000887575">
    <property type="component" value="Unassembled WGS sequence"/>
</dbReference>
<evidence type="ECO:0000313" key="2">
    <source>
        <dbReference type="Proteomes" id="UP000887575"/>
    </source>
</evidence>
<dbReference type="WBParaSite" id="MBELARI_LOCUS19658">
    <property type="protein sequence ID" value="MBELARI_LOCUS19658"/>
    <property type="gene ID" value="MBELARI_LOCUS19658"/>
</dbReference>
<protein>
    <submittedName>
        <fullName evidence="3">Uncharacterized protein</fullName>
    </submittedName>
</protein>
<organism evidence="2 3">
    <name type="scientific">Mesorhabditis belari</name>
    <dbReference type="NCBI Taxonomy" id="2138241"/>
    <lineage>
        <taxon>Eukaryota</taxon>
        <taxon>Metazoa</taxon>
        <taxon>Ecdysozoa</taxon>
        <taxon>Nematoda</taxon>
        <taxon>Chromadorea</taxon>
        <taxon>Rhabditida</taxon>
        <taxon>Rhabditina</taxon>
        <taxon>Rhabditomorpha</taxon>
        <taxon>Rhabditoidea</taxon>
        <taxon>Rhabditidae</taxon>
        <taxon>Mesorhabditinae</taxon>
        <taxon>Mesorhabditis</taxon>
    </lineage>
</organism>
<evidence type="ECO:0000313" key="3">
    <source>
        <dbReference type="WBParaSite" id="MBELARI_LOCUS19658"/>
    </source>
</evidence>
<name>A0AAF3J6R1_9BILA</name>
<keyword evidence="2" id="KW-1185">Reference proteome</keyword>
<feature type="compositionally biased region" description="Low complexity" evidence="1">
    <location>
        <begin position="122"/>
        <end position="138"/>
    </location>
</feature>
<accession>A0AAF3J6R1</accession>
<reference evidence="3" key="1">
    <citation type="submission" date="2024-02" db="UniProtKB">
        <authorList>
            <consortium name="WormBaseParasite"/>
        </authorList>
    </citation>
    <scope>IDENTIFICATION</scope>
</reference>
<evidence type="ECO:0000256" key="1">
    <source>
        <dbReference type="SAM" id="MobiDB-lite"/>
    </source>
</evidence>
<sequence>MLVETRTHPRPPELAPDPSVTRVIHERPIFANPEGDPFDDPLYQQYIERSEMGDDVFDLSTYPSPRPAFHTLNSYPQMSSAPTLRWSEGISHPNASQMGVSAASSLVCPLSSPSPFPLQLQSLPSPTPSSIPSIPSIHSQRDEPVRRSVPPPNHRAMANRRHTVWFVPGSRRQGYLYFNLFNSLHHIESQSSK</sequence>
<feature type="compositionally biased region" description="Basic and acidic residues" evidence="1">
    <location>
        <begin position="1"/>
        <end position="11"/>
    </location>
</feature>
<feature type="region of interest" description="Disordered" evidence="1">
    <location>
        <begin position="122"/>
        <end position="155"/>
    </location>
</feature>